<evidence type="ECO:0000313" key="2">
    <source>
        <dbReference type="EMBL" id="KAB5538906.1"/>
    </source>
</evidence>
<feature type="compositionally biased region" description="Low complexity" evidence="1">
    <location>
        <begin position="361"/>
        <end position="372"/>
    </location>
</feature>
<name>A0A5N5L9T0_9ROSI</name>
<dbReference type="EMBL" id="VDCV01000010">
    <property type="protein sequence ID" value="KAB5538906.1"/>
    <property type="molecule type" value="Genomic_DNA"/>
</dbReference>
<evidence type="ECO:0008006" key="4">
    <source>
        <dbReference type="Google" id="ProtNLM"/>
    </source>
</evidence>
<sequence>MGSSSSYVLNPMVSPEEFKIFHTIDRTLYTRLVVNLDRDPADSMQVVALWIWLEREARDNLVKRMLALPDTLINSLADEAVLCLNCIETDRFHFSIETVNDEIPLTQQLTKTGFSLRFFHDNRLGILRAITKIINEVCARAFEDILRQVMERKAVAEGSNGAGNVIGQNTNPLNYYGPVINPVLYYNSNAAGVYGQMGISPRVTWPNVRHPGILPGNDPYDLAFQRQIMNTENIAAALNRVKISAGDQKEDLKEMQADSRTIFLTFSKGYPISEDEVRDYFTKKHGVCIEAIYMQEVSAEEQPLYARLVVPSAAILHDVLLGQSKAKFTINGKHVWARKYVRKNPKSPSPSKSPTSPQPTSPDTEPSSLNWV</sequence>
<dbReference type="Proteomes" id="UP000326939">
    <property type="component" value="Chromosome 10"/>
</dbReference>
<reference evidence="3" key="1">
    <citation type="journal article" date="2019" name="Gigascience">
        <title>De novo genome assembly of the endangered Acer yangbiense, a plant species with extremely small populations endemic to Yunnan Province, China.</title>
        <authorList>
            <person name="Yang J."/>
            <person name="Wariss H.M."/>
            <person name="Tao L."/>
            <person name="Zhang R."/>
            <person name="Yun Q."/>
            <person name="Hollingsworth P."/>
            <person name="Dao Z."/>
            <person name="Luo G."/>
            <person name="Guo H."/>
            <person name="Ma Y."/>
            <person name="Sun W."/>
        </authorList>
    </citation>
    <scope>NUCLEOTIDE SEQUENCE [LARGE SCALE GENOMIC DNA]</scope>
    <source>
        <strain evidence="3">cv. br00</strain>
    </source>
</reference>
<dbReference type="AlphaFoldDB" id="A0A5N5L9T0"/>
<evidence type="ECO:0000256" key="1">
    <source>
        <dbReference type="SAM" id="MobiDB-lite"/>
    </source>
</evidence>
<proteinExistence type="predicted"/>
<feature type="region of interest" description="Disordered" evidence="1">
    <location>
        <begin position="341"/>
        <end position="372"/>
    </location>
</feature>
<dbReference type="PANTHER" id="PTHR33527">
    <property type="entry name" value="OS07G0274300 PROTEIN"/>
    <property type="match status" value="1"/>
</dbReference>
<evidence type="ECO:0000313" key="3">
    <source>
        <dbReference type="Proteomes" id="UP000326939"/>
    </source>
</evidence>
<keyword evidence="3" id="KW-1185">Reference proteome</keyword>
<accession>A0A5N5L9T0</accession>
<organism evidence="2 3">
    <name type="scientific">Salix brachista</name>
    <dbReference type="NCBI Taxonomy" id="2182728"/>
    <lineage>
        <taxon>Eukaryota</taxon>
        <taxon>Viridiplantae</taxon>
        <taxon>Streptophyta</taxon>
        <taxon>Embryophyta</taxon>
        <taxon>Tracheophyta</taxon>
        <taxon>Spermatophyta</taxon>
        <taxon>Magnoliopsida</taxon>
        <taxon>eudicotyledons</taxon>
        <taxon>Gunneridae</taxon>
        <taxon>Pentapetalae</taxon>
        <taxon>rosids</taxon>
        <taxon>fabids</taxon>
        <taxon>Malpighiales</taxon>
        <taxon>Salicaceae</taxon>
        <taxon>Saliceae</taxon>
        <taxon>Salix</taxon>
    </lineage>
</organism>
<comment type="caution">
    <text evidence="2">The sequence shown here is derived from an EMBL/GenBank/DDBJ whole genome shotgun (WGS) entry which is preliminary data.</text>
</comment>
<protein>
    <recommendedName>
        <fullName evidence="4">RRM domain-containing protein</fullName>
    </recommendedName>
</protein>
<dbReference type="PANTHER" id="PTHR33527:SF28">
    <property type="entry name" value="GB|AAD43168.1"/>
    <property type="match status" value="1"/>
</dbReference>
<gene>
    <name evidence="2" type="ORF">DKX38_016439</name>
</gene>